<evidence type="ECO:0000259" key="3">
    <source>
        <dbReference type="PROSITE" id="PS50022"/>
    </source>
</evidence>
<gene>
    <name evidence="4" type="ORF">GCM10009827_081370</name>
</gene>
<dbReference type="InterPro" id="IPR000421">
    <property type="entry name" value="FA58C"/>
</dbReference>
<protein>
    <recommendedName>
        <fullName evidence="3">F5/8 type C domain-containing protein</fullName>
    </recommendedName>
</protein>
<dbReference type="Proteomes" id="UP001501470">
    <property type="component" value="Unassembled WGS sequence"/>
</dbReference>
<keyword evidence="1" id="KW-0175">Coiled coil</keyword>
<name>A0ABN2BX18_9ACTN</name>
<dbReference type="EMBL" id="BAAAQD010000020">
    <property type="protein sequence ID" value="GAA1548744.1"/>
    <property type="molecule type" value="Genomic_DNA"/>
</dbReference>
<feature type="coiled-coil region" evidence="1">
    <location>
        <begin position="370"/>
        <end position="401"/>
    </location>
</feature>
<comment type="caution">
    <text evidence="4">The sequence shown here is derived from an EMBL/GenBank/DDBJ whole genome shotgun (WGS) entry which is preliminary data.</text>
</comment>
<evidence type="ECO:0000313" key="5">
    <source>
        <dbReference type="Proteomes" id="UP001501470"/>
    </source>
</evidence>
<organism evidence="4 5">
    <name type="scientific">Dactylosporangium maewongense</name>
    <dbReference type="NCBI Taxonomy" id="634393"/>
    <lineage>
        <taxon>Bacteria</taxon>
        <taxon>Bacillati</taxon>
        <taxon>Actinomycetota</taxon>
        <taxon>Actinomycetes</taxon>
        <taxon>Micromonosporales</taxon>
        <taxon>Micromonosporaceae</taxon>
        <taxon>Dactylosporangium</taxon>
    </lineage>
</organism>
<proteinExistence type="predicted"/>
<feature type="chain" id="PRO_5046415130" description="F5/8 type C domain-containing protein" evidence="2">
    <location>
        <begin position="22"/>
        <end position="1118"/>
    </location>
</feature>
<dbReference type="SUPFAM" id="SSF49785">
    <property type="entry name" value="Galactose-binding domain-like"/>
    <property type="match status" value="1"/>
</dbReference>
<dbReference type="PROSITE" id="PS50022">
    <property type="entry name" value="FA58C_3"/>
    <property type="match status" value="1"/>
</dbReference>
<feature type="domain" description="F5/8 type C" evidence="3">
    <location>
        <begin position="988"/>
        <end position="1118"/>
    </location>
</feature>
<evidence type="ECO:0000256" key="2">
    <source>
        <dbReference type="SAM" id="SignalP"/>
    </source>
</evidence>
<sequence length="1118" mass="121828">MLVALAVSTGNVVVLPTTAHAAPVSTDPEQRRRGLFSAYMRSRTSGHEGLRNMYVSAEMVGYKQLNPNATARQVLEHGVKMNEYYKSHLVANDLERPMYLLATKLLELTAKNPAGSIAAPILQQMMQETLGKQLTKYGTMVDEIYASQFESAYLTQVFQVMDNQWTAVATYGANDPEFRAAWNGYIGALYGVSADATVEALEADPLIGTFVDVQALKDLQVNSDLYIAEGNRQLTKLLKEINAQVGATNTELDRLNTKFPVQGANPSPSDYEVAKANAAARQVWIDQAAGAVKLLSILVGFANKDAGKFVSVAGNAAVQIATAVNNFLPTIAAKGLSGALFSMTGIGLAANVLGAVQSLLPLFAAGPSPEQQILEQMTALKEQVKDLKDEMNERFDRIETALGNLYDALYDQFDVVVKLHQATQAQLETITARLAKLTGQVDYWGHALLTAYQQNEKSAVVKTMNNSLDYRFRAGREMSSTYYYDAATSLQDAASNVSKVHPQAAPVDVQAPENVLRDYGQYGSIAWLNKYARDNLGMPQASEATGTPSVEFWLLAAEGYKTLLAQNPAQASTVNGVTADVTNAGEAIQYAVRQFSLPQPAGGPRLNPVYTKLLETYRTTASAMATEFQKKELAALNQATDVNLAGLPSQQVPKPAEEPGGISVCAGSGMTASRPSNVVSLDLNELWVANRGRAETPVQTCYQAAWVNMTEPPEQTDKPYALYADLEVQFRVQQVWNGQPVVARTWTKVIPYGKMAQVYPPRDTRKSWLTKPDDAMRANWVSTYKATFQQSATRSDNAEAVRKVRDWLYGAAGQYYADVTRELVTPGTTLNDLNTTLTRTVMLLEAYTKLGFAKSMRQDERVGLYLLGTERVPSDHGEQRVLTPFQTARDNYCSSVTGDGKCVVKAPEEGKPEPTATAGQKPTFVPCTNYTTKDPIGGCFNELQGTRSELLRQRLEEATVRIATVPGFTEGIAAVDYMLGAIQTAEQVAKHPLDLAYGKPATASSVEIPALAAMYAVDGDPGTRWSSLYSDPQWLQVDLGSTKSISRVRLTWELAYARGYEVKLSNDGTNWDPVYSTGEGDGGVDDLTVEGSGRYLRIYGTARGTSYGYSLWSVEAFA</sequence>
<feature type="signal peptide" evidence="2">
    <location>
        <begin position="1"/>
        <end position="21"/>
    </location>
</feature>
<keyword evidence="5" id="KW-1185">Reference proteome</keyword>
<evidence type="ECO:0000313" key="4">
    <source>
        <dbReference type="EMBL" id="GAA1548744.1"/>
    </source>
</evidence>
<dbReference type="Pfam" id="PF00754">
    <property type="entry name" value="F5_F8_type_C"/>
    <property type="match status" value="1"/>
</dbReference>
<evidence type="ECO:0000256" key="1">
    <source>
        <dbReference type="SAM" id="Coils"/>
    </source>
</evidence>
<keyword evidence="2" id="KW-0732">Signal</keyword>
<dbReference type="InterPro" id="IPR008979">
    <property type="entry name" value="Galactose-bd-like_sf"/>
</dbReference>
<accession>A0ABN2BX18</accession>
<reference evidence="4 5" key="1">
    <citation type="journal article" date="2019" name="Int. J. Syst. Evol. Microbiol.">
        <title>The Global Catalogue of Microorganisms (GCM) 10K type strain sequencing project: providing services to taxonomists for standard genome sequencing and annotation.</title>
        <authorList>
            <consortium name="The Broad Institute Genomics Platform"/>
            <consortium name="The Broad Institute Genome Sequencing Center for Infectious Disease"/>
            <person name="Wu L."/>
            <person name="Ma J."/>
        </authorList>
    </citation>
    <scope>NUCLEOTIDE SEQUENCE [LARGE SCALE GENOMIC DNA]</scope>
    <source>
        <strain evidence="4 5">JCM 15933</strain>
    </source>
</reference>
<dbReference type="Gene3D" id="2.60.120.260">
    <property type="entry name" value="Galactose-binding domain-like"/>
    <property type="match status" value="1"/>
</dbReference>